<dbReference type="HOGENOM" id="CLU_2011815_0_0_9"/>
<protein>
    <submittedName>
        <fullName evidence="1">Uncharacterized protein</fullName>
    </submittedName>
</protein>
<proteinExistence type="predicted"/>
<dbReference type="EMBL" id="FP929044">
    <property type="protein sequence ID" value="CBK95396.1"/>
    <property type="molecule type" value="Genomic_DNA"/>
</dbReference>
<evidence type="ECO:0000313" key="2">
    <source>
        <dbReference type="Proteomes" id="UP000008803"/>
    </source>
</evidence>
<organism evidence="1 2">
    <name type="scientific">[Eubacterium] siraeum 70/3</name>
    <dbReference type="NCBI Taxonomy" id="657319"/>
    <lineage>
        <taxon>Bacteria</taxon>
        <taxon>Bacillati</taxon>
        <taxon>Bacillota</taxon>
        <taxon>Clostridia</taxon>
        <taxon>Eubacteriales</taxon>
        <taxon>Oscillospiraceae</taxon>
        <taxon>Oscillospiraceae incertae sedis</taxon>
    </lineage>
</organism>
<gene>
    <name evidence="1" type="ORF">EUS_00280</name>
</gene>
<sequence length="123" mass="14207">MSVVGVTLRDGRGLTVAENKLSKYLFVYSRRRTNVNIQQPYLKAEMRAEALGFRPFEMSAVCVTLRDGRGLTVTENKLSKYLFVYSRRRTIVNIQQPYLKAKMRAEALGFRPFERLAVGWALR</sequence>
<dbReference type="KEGG" id="esu:EUS_00280"/>
<accession>D4JQM7</accession>
<dbReference type="Proteomes" id="UP000008803">
    <property type="component" value="Chromosome"/>
</dbReference>
<dbReference type="BioCyc" id="ESIR657319:G136K-21-MONOMER"/>
<evidence type="ECO:0000313" key="1">
    <source>
        <dbReference type="EMBL" id="CBK95396.1"/>
    </source>
</evidence>
<name>D4JQM7_9FIRM</name>
<dbReference type="AlphaFoldDB" id="D4JQM7"/>
<reference evidence="1 2" key="1">
    <citation type="submission" date="2010-03" db="EMBL/GenBank/DDBJ databases">
        <title>The genome sequence of Eubacterium siraeum 70/3.</title>
        <authorList>
            <consortium name="metaHIT consortium -- http://www.metahit.eu/"/>
            <person name="Pajon A."/>
            <person name="Turner K."/>
            <person name="Parkhill J."/>
            <person name="Duncan S."/>
            <person name="Flint H."/>
        </authorList>
    </citation>
    <scope>NUCLEOTIDE SEQUENCE [LARGE SCALE GENOMIC DNA]</scope>
    <source>
        <strain evidence="1 2">70/3</strain>
    </source>
</reference>
<reference evidence="1 2" key="2">
    <citation type="submission" date="2010-03" db="EMBL/GenBank/DDBJ databases">
        <authorList>
            <person name="Pajon A."/>
        </authorList>
    </citation>
    <scope>NUCLEOTIDE SEQUENCE [LARGE SCALE GENOMIC DNA]</scope>
    <source>
        <strain evidence="1 2">70/3</strain>
    </source>
</reference>